<evidence type="ECO:0000313" key="1">
    <source>
        <dbReference type="Proteomes" id="UP000694846"/>
    </source>
</evidence>
<gene>
    <name evidence="2" type="primary">LOC112683872</name>
</gene>
<dbReference type="GeneID" id="112683872"/>
<accession>A0A8B8FK26</accession>
<proteinExistence type="predicted"/>
<protein>
    <submittedName>
        <fullName evidence="2">Uncharacterized protein LOC112683872</fullName>
    </submittedName>
</protein>
<dbReference type="Proteomes" id="UP000694846">
    <property type="component" value="Unplaced"/>
</dbReference>
<name>A0A8B8FK26_9HEMI</name>
<evidence type="ECO:0000313" key="2">
    <source>
        <dbReference type="RefSeq" id="XP_025410846.1"/>
    </source>
</evidence>
<dbReference type="AlphaFoldDB" id="A0A8B8FK26"/>
<organism evidence="1 2">
    <name type="scientific">Sipha flava</name>
    <name type="common">yellow sugarcane aphid</name>
    <dbReference type="NCBI Taxonomy" id="143950"/>
    <lineage>
        <taxon>Eukaryota</taxon>
        <taxon>Metazoa</taxon>
        <taxon>Ecdysozoa</taxon>
        <taxon>Arthropoda</taxon>
        <taxon>Hexapoda</taxon>
        <taxon>Insecta</taxon>
        <taxon>Pterygota</taxon>
        <taxon>Neoptera</taxon>
        <taxon>Paraneoptera</taxon>
        <taxon>Hemiptera</taxon>
        <taxon>Sternorrhyncha</taxon>
        <taxon>Aphidomorpha</taxon>
        <taxon>Aphidoidea</taxon>
        <taxon>Aphididae</taxon>
        <taxon>Sipha</taxon>
    </lineage>
</organism>
<sequence>MEDRIFEPCVFKLLFQPIIQFRCFSFRYAKYKSIDRTMCEYNALYSVGYVEMRVTVSYYHNSQSPYKTVLEQVTLAFPNRNDWHLGQHRLKKWIPVPAADDSNVDDTRLTHGRRYETRVVCCIQSIQTQIQWEGAALGLRNWKYFKDHLNFRFIN</sequence>
<keyword evidence="1" id="KW-1185">Reference proteome</keyword>
<dbReference type="RefSeq" id="XP_025410846.1">
    <property type="nucleotide sequence ID" value="XM_025555061.1"/>
</dbReference>
<reference evidence="2" key="1">
    <citation type="submission" date="2025-08" db="UniProtKB">
        <authorList>
            <consortium name="RefSeq"/>
        </authorList>
    </citation>
    <scope>IDENTIFICATION</scope>
    <source>
        <tissue evidence="2">Whole body</tissue>
    </source>
</reference>